<dbReference type="InterPro" id="IPR010974">
    <property type="entry name" value="PTS_IIBC_nag"/>
</dbReference>
<dbReference type="InterPro" id="IPR018113">
    <property type="entry name" value="PTrfase_EIIB_Cys"/>
</dbReference>
<reference evidence="19 22" key="2">
    <citation type="submission" date="2017-02" db="EMBL/GenBank/DDBJ databases">
        <title>Clonality and virulence of isolates of VRE in Hematopoietic Stem Cell Transplanted (HSCT) patients.</title>
        <authorList>
            <person name="Marchi A.P."/>
            <person name="Martins R.C."/>
            <person name="Marie S.K."/>
            <person name="Levin A.S."/>
            <person name="Costa S.F."/>
        </authorList>
    </citation>
    <scope>NUCLEOTIDE SEQUENCE [LARGE SCALE GENOMIC DNA]</scope>
    <source>
        <strain evidence="19 22">LIM1759</strain>
    </source>
</reference>
<evidence type="ECO:0000313" key="17">
    <source>
        <dbReference type="EMBL" id="KWX17753.1"/>
    </source>
</evidence>
<dbReference type="GO" id="GO:0019866">
    <property type="term" value="C:organelle inner membrane"/>
    <property type="evidence" value="ECO:0007669"/>
    <property type="project" value="InterPro"/>
</dbReference>
<dbReference type="GO" id="GO:0090563">
    <property type="term" value="F:protein-phosphocysteine-sugar phosphotransferase activity"/>
    <property type="evidence" value="ECO:0007669"/>
    <property type="project" value="TreeGrafter"/>
</dbReference>
<gene>
    <name evidence="18" type="primary">nagE</name>
    <name evidence="17" type="ORF">AWT83_04275</name>
    <name evidence="19" type="ORF">B1P95_03680</name>
    <name evidence="20" type="ORF">DKP91_02200</name>
    <name evidence="16" type="ORF">GBM73_10740</name>
    <name evidence="18" type="ORF">KYX88_12545</name>
</gene>
<proteinExistence type="predicted"/>
<keyword evidence="10 12" id="KW-0472">Membrane</keyword>
<dbReference type="GO" id="GO:0008982">
    <property type="term" value="F:protein-N(PI)-phosphohistidine-sugar phosphotransferase activity"/>
    <property type="evidence" value="ECO:0007669"/>
    <property type="project" value="InterPro"/>
</dbReference>
<dbReference type="CDD" id="cd00212">
    <property type="entry name" value="PTS_IIB_glc"/>
    <property type="match status" value="1"/>
</dbReference>
<dbReference type="Proteomes" id="UP000070452">
    <property type="component" value="Unassembled WGS sequence"/>
</dbReference>
<evidence type="ECO:0000313" key="23">
    <source>
        <dbReference type="Proteomes" id="UP000249070"/>
    </source>
</evidence>
<dbReference type="PATRIC" id="fig|1352.1358.peg.2625"/>
<feature type="transmembrane region" description="Helical" evidence="12">
    <location>
        <begin position="351"/>
        <end position="370"/>
    </location>
</feature>
<evidence type="ECO:0000259" key="13">
    <source>
        <dbReference type="PROSITE" id="PS51093"/>
    </source>
</evidence>
<feature type="transmembrane region" description="Helical" evidence="12">
    <location>
        <begin position="12"/>
        <end position="33"/>
    </location>
</feature>
<dbReference type="AlphaFoldDB" id="A0A132P610"/>
<dbReference type="PROSITE" id="PS51093">
    <property type="entry name" value="PTS_EIIA_TYPE_1"/>
    <property type="match status" value="1"/>
</dbReference>
<dbReference type="FunFam" id="2.70.70.10:FF:000001">
    <property type="entry name" value="PTS system glucose-specific IIA component"/>
    <property type="match status" value="1"/>
</dbReference>
<evidence type="ECO:0000256" key="1">
    <source>
        <dbReference type="ARBA" id="ARBA00004651"/>
    </source>
</evidence>
<dbReference type="PANTHER" id="PTHR30009:SF4">
    <property type="entry name" value="PTS SYSTEM N-ACETYLGLUCOSAMINE-SPECIFIC EIICBA COMPONENT"/>
    <property type="match status" value="1"/>
</dbReference>
<comment type="caution">
    <text evidence="17">The sequence shown here is derived from an EMBL/GenBank/DDBJ whole genome shotgun (WGS) entry which is preliminary data.</text>
</comment>
<evidence type="ECO:0000313" key="18">
    <source>
        <dbReference type="EMBL" id="MBX4223610.1"/>
    </source>
</evidence>
<dbReference type="Proteomes" id="UP000191171">
    <property type="component" value="Unassembled WGS sequence"/>
</dbReference>
<keyword evidence="7 12" id="KW-0812">Transmembrane</keyword>
<dbReference type="EMBL" id="MVGJ01000015">
    <property type="protein sequence ID" value="OOL83473.1"/>
    <property type="molecule type" value="Genomic_DNA"/>
</dbReference>
<dbReference type="InterPro" id="IPR013013">
    <property type="entry name" value="PTS_EIIC_1"/>
</dbReference>
<feature type="transmembrane region" description="Helical" evidence="12">
    <location>
        <begin position="241"/>
        <end position="260"/>
    </location>
</feature>
<evidence type="ECO:0000256" key="6">
    <source>
        <dbReference type="ARBA" id="ARBA00022683"/>
    </source>
</evidence>
<organism evidence="17 21">
    <name type="scientific">Enterococcus faecium</name>
    <name type="common">Streptococcus faecium</name>
    <dbReference type="NCBI Taxonomy" id="1352"/>
    <lineage>
        <taxon>Bacteria</taxon>
        <taxon>Bacillati</taxon>
        <taxon>Bacillota</taxon>
        <taxon>Bacilli</taxon>
        <taxon>Lactobacillales</taxon>
        <taxon>Enterococcaceae</taxon>
        <taxon>Enterococcus</taxon>
    </lineage>
</organism>
<dbReference type="InterPro" id="IPR001127">
    <property type="entry name" value="PTS_EIIA_1_perm"/>
</dbReference>
<feature type="transmembrane region" description="Helical" evidence="12">
    <location>
        <begin position="176"/>
        <end position="198"/>
    </location>
</feature>
<dbReference type="SUPFAM" id="SSF55604">
    <property type="entry name" value="Glucose permease domain IIB"/>
    <property type="match status" value="1"/>
</dbReference>
<dbReference type="Pfam" id="PF02378">
    <property type="entry name" value="PTS_EIIC"/>
    <property type="match status" value="1"/>
</dbReference>
<evidence type="ECO:0000256" key="11">
    <source>
        <dbReference type="PROSITE-ProRule" id="PRU00421"/>
    </source>
</evidence>
<keyword evidence="4" id="KW-0762">Sugar transport</keyword>
<evidence type="ECO:0000256" key="2">
    <source>
        <dbReference type="ARBA" id="ARBA00022448"/>
    </source>
</evidence>
<dbReference type="EMBL" id="JAIFOC010000136">
    <property type="protein sequence ID" value="MBX4223610.1"/>
    <property type="molecule type" value="Genomic_DNA"/>
</dbReference>
<evidence type="ECO:0000313" key="24">
    <source>
        <dbReference type="Proteomes" id="UP000469871"/>
    </source>
</evidence>
<dbReference type="EC" id="2.7.1.193" evidence="18"/>
<protein>
    <submittedName>
        <fullName evidence="18">N-acetylglucosamine-specific PTS transporter subunit IIBC</fullName>
        <ecNumber evidence="18">2.7.1.193</ecNumber>
    </submittedName>
    <submittedName>
        <fullName evidence="17">PTS N-acetylglucosamine transporter subunit IIABC</fullName>
    </submittedName>
</protein>
<evidence type="ECO:0000313" key="21">
    <source>
        <dbReference type="Proteomes" id="UP000070452"/>
    </source>
</evidence>
<name>A0A132P610_ENTFC</name>
<evidence type="ECO:0000256" key="8">
    <source>
        <dbReference type="ARBA" id="ARBA00022777"/>
    </source>
</evidence>
<reference evidence="18" key="5">
    <citation type="journal article" date="2022" name="J. Anim. Sci.">
        <title>Whole genome sequence analyses-based assessment of virulence potential and antimicrobial susceptibilities and resistance of Enterococcus faecium strains isolated from commercial swine and cattle probiotic products.</title>
        <authorList>
            <person name="Shridhar P.B."/>
            <person name="Amachawadi R.G."/>
            <person name="Tokach M."/>
            <person name="Patel I."/>
            <person name="Gangiredla J."/>
            <person name="Mammel M."/>
            <person name="Nagaraja T.G."/>
        </authorList>
    </citation>
    <scope>NUCLEOTIDE SEQUENCE</scope>
    <source>
        <strain evidence="18">EF215</strain>
    </source>
</reference>
<dbReference type="NCBIfam" id="TIGR01998">
    <property type="entry name" value="PTS-II-BC-nag"/>
    <property type="match status" value="1"/>
</dbReference>
<dbReference type="OMA" id="CLAIVHC"/>
<accession>A0A132P610</accession>
<feature type="transmembrane region" description="Helical" evidence="12">
    <location>
        <begin position="150"/>
        <end position="170"/>
    </location>
</feature>
<feature type="transmembrane region" description="Helical" evidence="12">
    <location>
        <begin position="272"/>
        <end position="288"/>
    </location>
</feature>
<keyword evidence="8" id="KW-0418">Kinase</keyword>
<feature type="transmembrane region" description="Helical" evidence="12">
    <location>
        <begin position="110"/>
        <end position="130"/>
    </location>
</feature>
<evidence type="ECO:0000256" key="4">
    <source>
        <dbReference type="ARBA" id="ARBA00022597"/>
    </source>
</evidence>
<sequence length="652" mass="69621">MKAYLQRMGRSLQLPVAVLPAAALLVGIGNWWASYSNDIVAHFLQAGGNAVLGQLPLLFAVGLALGMSVDKSGAAALAGLVAFEVPVNVLKTDSVATLLNIKPESVDPSFAQISNVFIGIIAGLIAAALYNRFHEAKLPMALSFFSGKRLVPILAAFVMLLISAVLLLVWPPVYSALVSFAKFILSLGWGGAGLYGFFNRLLIPTGLHQAMNSVFWFDVAGINDIGKFLASEGTKGVTGMYQAGFFPIMMFGLPAGAYAIYRNARPENKAKTASLMLAAAFASFFTGVTEPLEFSFMFVAWPLYVLHAIFTGISLAVSAFFHWTAGFAFSAGFVDYFLSLKNPIANQPLMLIVQGLVTAVIYYFGFNFAIKKFHLMTPGREEADLSDDDTATTNSDNKYAAQASKIYAALGGADNVTSIDNCTTRLRLQVKDTGLIDQNKIKATGVPGMKIIDGKNAQVIVGTEVQFVADEMAKLHGGAAARPAQTNTVVKTETFAGETIEQDIYAIANGKLIPITEVSDDVFAEKMMGDGYAVLPENGEIFSPIAGTITNIFPTKHAVGIQTDAGIEVLLHMGINTVDLKGEPFTLYVEEGQKVARGQLIALVDLAAIQSAGKNTDMVVVFTNGDKVQSLEIEPARDVKANDKIGSVSNKA</sequence>
<dbReference type="Pfam" id="PF00367">
    <property type="entry name" value="PTS_EIIB"/>
    <property type="match status" value="1"/>
</dbReference>
<dbReference type="EMBL" id="WEFP01000001">
    <property type="protein sequence ID" value="KAB7577764.1"/>
    <property type="molecule type" value="Genomic_DNA"/>
</dbReference>
<dbReference type="InterPro" id="IPR001996">
    <property type="entry name" value="PTS_IIB_1"/>
</dbReference>
<dbReference type="PROSITE" id="PS51103">
    <property type="entry name" value="PTS_EIIC_TYPE_1"/>
    <property type="match status" value="1"/>
</dbReference>
<dbReference type="InterPro" id="IPR003352">
    <property type="entry name" value="PTS_EIIC"/>
</dbReference>
<dbReference type="GO" id="GO:0005886">
    <property type="term" value="C:plasma membrane"/>
    <property type="evidence" value="ECO:0007669"/>
    <property type="project" value="UniProtKB-SubCell"/>
</dbReference>
<evidence type="ECO:0000256" key="3">
    <source>
        <dbReference type="ARBA" id="ARBA00022475"/>
    </source>
</evidence>
<evidence type="ECO:0000313" key="16">
    <source>
        <dbReference type="EMBL" id="KAB7577764.1"/>
    </source>
</evidence>
<dbReference type="PROSITE" id="PS00371">
    <property type="entry name" value="PTS_EIIA_TYPE_1_HIS"/>
    <property type="match status" value="1"/>
</dbReference>
<feature type="active site" description="Phosphocysteine intermediate; for EIIB activity" evidence="11">
    <location>
        <position position="422"/>
    </location>
</feature>
<evidence type="ECO:0000313" key="19">
    <source>
        <dbReference type="EMBL" id="OOL83473.1"/>
    </source>
</evidence>
<reference evidence="20 23" key="3">
    <citation type="submission" date="2018-05" db="EMBL/GenBank/DDBJ databases">
        <title>Vancomycin-resistant Enterococcus faecium strain from Chelyabinsk, Russia.</title>
        <authorList>
            <person name="Gostev V."/>
            <person name="Goncharov A."/>
            <person name="Kolodzhieva V."/>
            <person name="Suvorov A."/>
            <person name="Sidorenko S."/>
            <person name="Zueva L."/>
        </authorList>
    </citation>
    <scope>NUCLEOTIDE SEQUENCE [LARGE SCALE GENOMIC DNA]</scope>
    <source>
        <strain evidence="20 23">20</strain>
    </source>
</reference>
<evidence type="ECO:0000259" key="15">
    <source>
        <dbReference type="PROSITE" id="PS51103"/>
    </source>
</evidence>
<dbReference type="NCBIfam" id="TIGR00826">
    <property type="entry name" value="EIIB_glc"/>
    <property type="match status" value="1"/>
</dbReference>
<dbReference type="SUPFAM" id="SSF51261">
    <property type="entry name" value="Duplicated hybrid motif"/>
    <property type="match status" value="1"/>
</dbReference>
<evidence type="ECO:0000256" key="7">
    <source>
        <dbReference type="ARBA" id="ARBA00022692"/>
    </source>
</evidence>
<dbReference type="GO" id="GO:0103111">
    <property type="term" value="F:protein-N(pi)-phosphohistidine--N-acetyl-D-glucosamine phosphotransferase activity"/>
    <property type="evidence" value="ECO:0007669"/>
    <property type="project" value="UniProtKB-EC"/>
</dbReference>
<dbReference type="NCBIfam" id="TIGR00830">
    <property type="entry name" value="PTBA"/>
    <property type="match status" value="1"/>
</dbReference>
<dbReference type="PANTHER" id="PTHR30009">
    <property type="entry name" value="CYTOCHROME C-TYPE SYNTHESIS PROTEIN AND PTS TRANSMEMBRANE COMPONENT"/>
    <property type="match status" value="1"/>
</dbReference>
<keyword evidence="2" id="KW-0813">Transport</keyword>
<dbReference type="Gene3D" id="3.30.1360.60">
    <property type="entry name" value="Glucose permease domain IIB"/>
    <property type="match status" value="1"/>
</dbReference>
<dbReference type="GO" id="GO:0015572">
    <property type="term" value="F:N-acetylglucosamine transmembrane transporter activity"/>
    <property type="evidence" value="ECO:0007669"/>
    <property type="project" value="InterPro"/>
</dbReference>
<keyword evidence="9 12" id="KW-1133">Transmembrane helix</keyword>
<dbReference type="Proteomes" id="UP001139644">
    <property type="component" value="Unassembled WGS sequence"/>
</dbReference>
<evidence type="ECO:0000256" key="10">
    <source>
        <dbReference type="ARBA" id="ARBA00023136"/>
    </source>
</evidence>
<evidence type="ECO:0000256" key="5">
    <source>
        <dbReference type="ARBA" id="ARBA00022679"/>
    </source>
</evidence>
<dbReference type="Gene3D" id="2.70.70.10">
    <property type="entry name" value="Glucose Permease (Domain IIA)"/>
    <property type="match status" value="1"/>
</dbReference>
<dbReference type="Proteomes" id="UP000469871">
    <property type="component" value="Unassembled WGS sequence"/>
</dbReference>
<dbReference type="PROSITE" id="PS51098">
    <property type="entry name" value="PTS_EIIB_TYPE_1"/>
    <property type="match status" value="1"/>
</dbReference>
<evidence type="ECO:0000259" key="14">
    <source>
        <dbReference type="PROSITE" id="PS51098"/>
    </source>
</evidence>
<feature type="domain" description="PTS EIIA type-1" evidence="13">
    <location>
        <begin position="520"/>
        <end position="624"/>
    </location>
</feature>
<evidence type="ECO:0000313" key="22">
    <source>
        <dbReference type="Proteomes" id="UP000191171"/>
    </source>
</evidence>
<evidence type="ECO:0000313" key="20">
    <source>
        <dbReference type="EMBL" id="PZM56830.1"/>
    </source>
</evidence>
<evidence type="ECO:0000256" key="9">
    <source>
        <dbReference type="ARBA" id="ARBA00022989"/>
    </source>
</evidence>
<dbReference type="GO" id="GO:0015764">
    <property type="term" value="P:N-acetylglucosamine transport"/>
    <property type="evidence" value="ECO:0007669"/>
    <property type="project" value="TreeGrafter"/>
</dbReference>
<reference evidence="16 24" key="4">
    <citation type="submission" date="2019-10" db="EMBL/GenBank/DDBJ databases">
        <title>Evolutionary dynamics of vancomycin-resistant Enterococcus faecium during gastrointestinal tract colonization and bloodstream infection in immunocompromised pediatric patients.</title>
        <authorList>
            <person name="Chilambi G.S."/>
            <person name="Nordstrom H.R."/>
            <person name="Evans D.R."/>
            <person name="Ferrolino J."/>
            <person name="Hayden R.T."/>
            <person name="Maron G.M."/>
            <person name="Vo A.N."/>
            <person name="Gilmore M.S."/>
            <person name="Wolf J."/>
            <person name="Rosch J.W."/>
            <person name="Van Tyne D."/>
        </authorList>
    </citation>
    <scope>NUCLEOTIDE SEQUENCE [LARGE SCALE GENOMIC DNA]</scope>
    <source>
        <strain evidence="16 24">VRECG27</strain>
    </source>
</reference>
<dbReference type="PROSITE" id="PS01035">
    <property type="entry name" value="PTS_EIIB_TYPE_1_CYS"/>
    <property type="match status" value="1"/>
</dbReference>
<keyword evidence="6" id="KW-0598">Phosphotransferase system</keyword>
<dbReference type="Pfam" id="PF00358">
    <property type="entry name" value="PTS_EIIA_1"/>
    <property type="match status" value="1"/>
</dbReference>
<keyword evidence="5 18" id="KW-0808">Transferase</keyword>
<feature type="domain" description="PTS EIIB type-1" evidence="14">
    <location>
        <begin position="400"/>
        <end position="482"/>
    </location>
</feature>
<evidence type="ECO:0000256" key="12">
    <source>
        <dbReference type="SAM" id="Phobius"/>
    </source>
</evidence>
<dbReference type="EMBL" id="QHGU01000006">
    <property type="protein sequence ID" value="PZM56830.1"/>
    <property type="molecule type" value="Genomic_DNA"/>
</dbReference>
<dbReference type="RefSeq" id="WP_002287473.1">
    <property type="nucleotide sequence ID" value="NZ_AP022341.1"/>
</dbReference>
<comment type="subcellular location">
    <subcellularLocation>
        <location evidence="1">Cell membrane</location>
        <topology evidence="1">Multi-pass membrane protein</topology>
    </subcellularLocation>
</comment>
<keyword evidence="3" id="KW-1003">Cell membrane</keyword>
<dbReference type="GO" id="GO:0016301">
    <property type="term" value="F:kinase activity"/>
    <property type="evidence" value="ECO:0007669"/>
    <property type="project" value="UniProtKB-KW"/>
</dbReference>
<dbReference type="EMBL" id="LRHK01000001">
    <property type="protein sequence ID" value="KWX17753.1"/>
    <property type="molecule type" value="Genomic_DNA"/>
</dbReference>
<reference evidence="17 21" key="1">
    <citation type="submission" date="2016-01" db="EMBL/GenBank/DDBJ databases">
        <title>Molecular Mechanisms for transfer of large genomic segments between Enterococcus faecium strains.</title>
        <authorList>
            <person name="Garcia-Solache M.A."/>
            <person name="Lebreton F."/>
            <person name="Mclaughlin R.E."/>
            <person name="Whiteaker J.D."/>
            <person name="Gilmore M.S."/>
            <person name="Rice L.B."/>
        </authorList>
    </citation>
    <scope>NUCLEOTIDE SEQUENCE [LARGE SCALE GENOMIC DNA]</scope>
    <source>
        <strain evidence="17 21">D344RRF x C68</strain>
    </source>
</reference>
<dbReference type="InterPro" id="IPR050429">
    <property type="entry name" value="PTS_Glucose_EIICBA"/>
</dbReference>
<feature type="domain" description="PTS EIIC type-1" evidence="15">
    <location>
        <begin position="1"/>
        <end position="382"/>
    </location>
</feature>
<feature type="transmembrane region" description="Helical" evidence="12">
    <location>
        <begin position="39"/>
        <end position="65"/>
    </location>
</feature>
<dbReference type="InterPro" id="IPR036878">
    <property type="entry name" value="Glu_permease_IIB"/>
</dbReference>
<dbReference type="GO" id="GO:0009401">
    <property type="term" value="P:phosphoenolpyruvate-dependent sugar phosphotransferase system"/>
    <property type="evidence" value="ECO:0007669"/>
    <property type="project" value="UniProtKB-KW"/>
</dbReference>
<dbReference type="InterPro" id="IPR011055">
    <property type="entry name" value="Dup_hybrid_motif"/>
</dbReference>
<dbReference type="Proteomes" id="UP000249070">
    <property type="component" value="Unassembled WGS sequence"/>
</dbReference>